<reference evidence="3" key="1">
    <citation type="submission" date="2023-07" db="EMBL/GenBank/DDBJ databases">
        <authorList>
            <consortium name="AG Swart"/>
            <person name="Singh M."/>
            <person name="Singh A."/>
            <person name="Seah K."/>
            <person name="Emmerich C."/>
        </authorList>
    </citation>
    <scope>NUCLEOTIDE SEQUENCE</scope>
    <source>
        <strain evidence="3">DP1</strain>
    </source>
</reference>
<sequence>MESIGPESIHNQPQNFSKNSKRNKKSRKNKKRKNSKERKVSKQDQTKKTVKEICFSCLKIINNSLEDEKNEEGSNQEGCVFDFDKNNTALMQSESLAESIQYLCEWIFDIRNLLKKPIIKKLSNKMKKAIEISSEEVENRFKHCIMNNFSVSCKNESPQAQLRFRNETLQAINLEDFISSPVLYCITLAEIYTKMSKPVLNRECKPFILGVLYLFKSSKNILQIVLLDSFADIIRKLIQIQVNLVRNAGSHKDISLICVLLEYYCSVLENYNIYKPASHSYLSVKYITQFNISLIGKIKFANFKQSRQEFINDMIQNHDMYQPGLASYNEELCVELSKLLIRNKIQISQILPELLSMSHLSQDKTNTEDQREKYITALQEMFHFMYSNNCTSINLLEYRSILSILPKITLALGSDEALNEVVEGFKKYYSDPEDDGDDICSEPKVTEAITSEDIFYKISTFLASKPNLEILEAHISEVSTVRTQALPLKERDTLIKMITECMLSSKIHKKYGMFTVENVGSSANGLWNPSSDIDCVINFEDPKRSKNVENPRCCHKLNEEYQKINQRHILFYILELAQDYQILGIFFARVPILQFEARIPTTLDDGNRGFRNIKCDISVNNPLGIANSRLIRLYNEYDQRCYLIMVYIKYLFSKSKMSDASFGYLSSYALNLMVIAYLQSCDPPVLPNLQDPIYKQSYKNLKVCARQKKRDKKFLVKTYTVSFCEDLLKEVKPKFKSENTCSVSELLIQILCFYFIKPPQKRSYDFMNSNSSKILDIYNPREMVVDIRSGGLVKDKSKDKKLPMVRIIDPLNNEGVGLGVKRDSGIHLSYQNLVEQFLENVIENS</sequence>
<dbReference type="CDD" id="cd05402">
    <property type="entry name" value="NT_PAP_TUTase"/>
    <property type="match status" value="1"/>
</dbReference>
<dbReference type="SUPFAM" id="SSF81301">
    <property type="entry name" value="Nucleotidyltransferase"/>
    <property type="match status" value="1"/>
</dbReference>
<dbReference type="Gene3D" id="1.10.1410.10">
    <property type="match status" value="1"/>
</dbReference>
<dbReference type="PANTHER" id="PTHR12271">
    <property type="entry name" value="POLY A POLYMERASE CID PAP -RELATED"/>
    <property type="match status" value="1"/>
</dbReference>
<accession>A0AAD1XXE2</accession>
<comment type="caution">
    <text evidence="3">The sequence shown here is derived from an EMBL/GenBank/DDBJ whole genome shotgun (WGS) entry which is preliminary data.</text>
</comment>
<evidence type="ECO:0000259" key="2">
    <source>
        <dbReference type="Pfam" id="PF22600"/>
    </source>
</evidence>
<dbReference type="InterPro" id="IPR054708">
    <property type="entry name" value="MTPAP-like_central"/>
</dbReference>
<organism evidence="3 4">
    <name type="scientific">Euplotes crassus</name>
    <dbReference type="NCBI Taxonomy" id="5936"/>
    <lineage>
        <taxon>Eukaryota</taxon>
        <taxon>Sar</taxon>
        <taxon>Alveolata</taxon>
        <taxon>Ciliophora</taxon>
        <taxon>Intramacronucleata</taxon>
        <taxon>Spirotrichea</taxon>
        <taxon>Hypotrichia</taxon>
        <taxon>Euplotida</taxon>
        <taxon>Euplotidae</taxon>
        <taxon>Moneuplotes</taxon>
    </lineage>
</organism>
<dbReference type="PANTHER" id="PTHR12271:SF128">
    <property type="entry name" value="PAP-ASSOCIATED DOMAIN-CONTAINING PROTEIN"/>
    <property type="match status" value="1"/>
</dbReference>
<feature type="compositionally biased region" description="Basic residues" evidence="1">
    <location>
        <begin position="19"/>
        <end position="36"/>
    </location>
</feature>
<feature type="domain" description="Poly(A) RNA polymerase mitochondrial-like central palm" evidence="2">
    <location>
        <begin position="487"/>
        <end position="635"/>
    </location>
</feature>
<dbReference type="InterPro" id="IPR043519">
    <property type="entry name" value="NT_sf"/>
</dbReference>
<proteinExistence type="predicted"/>
<dbReference type="AlphaFoldDB" id="A0AAD1XXE2"/>
<dbReference type="GO" id="GO:0031123">
    <property type="term" value="P:RNA 3'-end processing"/>
    <property type="evidence" value="ECO:0007669"/>
    <property type="project" value="TreeGrafter"/>
</dbReference>
<evidence type="ECO:0000256" key="1">
    <source>
        <dbReference type="SAM" id="MobiDB-lite"/>
    </source>
</evidence>
<evidence type="ECO:0000313" key="4">
    <source>
        <dbReference type="Proteomes" id="UP001295684"/>
    </source>
</evidence>
<gene>
    <name evidence="3" type="ORF">ECRASSUSDP1_LOCUS22688</name>
</gene>
<feature type="region of interest" description="Disordered" evidence="1">
    <location>
        <begin position="1"/>
        <end position="44"/>
    </location>
</feature>
<dbReference type="Proteomes" id="UP001295684">
    <property type="component" value="Unassembled WGS sequence"/>
</dbReference>
<dbReference type="Pfam" id="PF22600">
    <property type="entry name" value="MTPAP-like_central"/>
    <property type="match status" value="1"/>
</dbReference>
<dbReference type="Gene3D" id="3.30.460.10">
    <property type="entry name" value="Beta Polymerase, domain 2"/>
    <property type="match status" value="1"/>
</dbReference>
<keyword evidence="4" id="KW-1185">Reference proteome</keyword>
<name>A0AAD1XXE2_EUPCR</name>
<protein>
    <recommendedName>
        <fullName evidence="2">Poly(A) RNA polymerase mitochondrial-like central palm domain-containing protein</fullName>
    </recommendedName>
</protein>
<dbReference type="EMBL" id="CAMPGE010023278">
    <property type="protein sequence ID" value="CAI2381238.1"/>
    <property type="molecule type" value="Genomic_DNA"/>
</dbReference>
<evidence type="ECO:0000313" key="3">
    <source>
        <dbReference type="EMBL" id="CAI2381238.1"/>
    </source>
</evidence>
<dbReference type="GO" id="GO:0050265">
    <property type="term" value="F:RNA uridylyltransferase activity"/>
    <property type="evidence" value="ECO:0007669"/>
    <property type="project" value="TreeGrafter"/>
</dbReference>
<dbReference type="SUPFAM" id="SSF81631">
    <property type="entry name" value="PAP/OAS1 substrate-binding domain"/>
    <property type="match status" value="1"/>
</dbReference>